<dbReference type="Pfam" id="PF00502">
    <property type="entry name" value="Phycobilisome"/>
    <property type="match status" value="1"/>
</dbReference>
<keyword evidence="5 17" id="KW-0150">Chloroplast</keyword>
<evidence type="ECO:0000313" key="18">
    <source>
        <dbReference type="EMBL" id="SCW24170.1"/>
    </source>
</evidence>
<dbReference type="PANTHER" id="PTHR34011:SF3">
    <property type="entry name" value="ALLOPHYCOCYANIN BETA CHAIN"/>
    <property type="match status" value="1"/>
</dbReference>
<dbReference type="NCBIfam" id="TIGR01337">
    <property type="entry name" value="apcB"/>
    <property type="match status" value="1"/>
</dbReference>
<gene>
    <name evidence="18" type="primary">apcF</name>
    <name evidence="18" type="ORF">J0126_77</name>
</gene>
<reference evidence="18" key="2">
    <citation type="submission" date="2016-10" db="EMBL/GenBank/DDBJ databases">
        <authorList>
            <person name="de Groot N.N."/>
        </authorList>
    </citation>
    <scope>NUCLEOTIDE SEQUENCE</scope>
    <source>
        <strain evidence="18">J.0126</strain>
    </source>
</reference>
<keyword evidence="9 17" id="KW-0605">Phycobilisome</keyword>
<dbReference type="PIRSF" id="PIRSF000081">
    <property type="entry name" value="Phycocyanin"/>
    <property type="match status" value="1"/>
</dbReference>
<keyword evidence="12 17" id="KW-0793">Thylakoid</keyword>
<evidence type="ECO:0000256" key="16">
    <source>
        <dbReference type="PIRSR" id="PIRSR000081-2"/>
    </source>
</evidence>
<dbReference type="GO" id="GO:0009535">
    <property type="term" value="C:chloroplast thylakoid membrane"/>
    <property type="evidence" value="ECO:0007669"/>
    <property type="project" value="UniProtKB-SubCell"/>
</dbReference>
<dbReference type="GO" id="GO:0015979">
    <property type="term" value="P:photosynthesis"/>
    <property type="evidence" value="ECO:0007669"/>
    <property type="project" value="UniProtKB-KW"/>
</dbReference>
<dbReference type="RefSeq" id="YP_009315512.1">
    <property type="nucleotide sequence ID" value="NC_031667.1"/>
</dbReference>
<proteinExistence type="inferred from homology"/>
<dbReference type="InterPro" id="IPR012128">
    <property type="entry name" value="Phycobilisome_asu/bsu"/>
</dbReference>
<keyword evidence="8 17" id="KW-0934">Plastid</keyword>
<feature type="binding site" description="covalent" evidence="15">
    <location>
        <position position="82"/>
    </location>
    <ligand>
        <name>(2R,3E)-phycocyanobilin</name>
        <dbReference type="ChEBI" id="CHEBI:85275"/>
        <label>2</label>
    </ligand>
</feature>
<dbReference type="SUPFAM" id="SSF46458">
    <property type="entry name" value="Globin-like"/>
    <property type="match status" value="1"/>
</dbReference>
<feature type="binding site" evidence="15">
    <location>
        <position position="72"/>
    </location>
    <ligand>
        <name>(2R,3E)-phycocyanobilin</name>
        <dbReference type="ChEBI" id="CHEBI:85275"/>
        <label>2</label>
    </ligand>
</feature>
<evidence type="ECO:0000256" key="5">
    <source>
        <dbReference type="ARBA" id="ARBA00022528"/>
    </source>
</evidence>
<dbReference type="InterPro" id="IPR038719">
    <property type="entry name" value="Phycobilisome_asu/bsu_sf"/>
</dbReference>
<evidence type="ECO:0000256" key="14">
    <source>
        <dbReference type="ARBA" id="ARBA00023307"/>
    </source>
</evidence>
<keyword evidence="14 17" id="KW-0089">Bile pigment</keyword>
<dbReference type="PANTHER" id="PTHR34011">
    <property type="entry name" value="PHYCOBILISOME 32.1 KDA LINKER POLYPEPTIDE, PHYCOCYANIN-ASSOCIATED, ROD 2-RELATED"/>
    <property type="match status" value="1"/>
</dbReference>
<evidence type="ECO:0000256" key="15">
    <source>
        <dbReference type="PIRSR" id="PIRSR000081-1"/>
    </source>
</evidence>
<organism evidence="18">
    <name type="scientific">Liagora brachyclada</name>
    <dbReference type="NCBI Taxonomy" id="1884665"/>
    <lineage>
        <taxon>Eukaryota</taxon>
        <taxon>Rhodophyta</taxon>
        <taxon>Florideophyceae</taxon>
        <taxon>Nemaliophycidae</taxon>
        <taxon>Nemaliales</taxon>
        <taxon>Liagoraceae</taxon>
        <taxon>Liagora</taxon>
    </lineage>
</organism>
<dbReference type="GeneID" id="30001328"/>
<evidence type="ECO:0000256" key="17">
    <source>
        <dbReference type="RuleBase" id="RU004438"/>
    </source>
</evidence>
<evidence type="ECO:0000256" key="9">
    <source>
        <dbReference type="ARBA" id="ARBA00022738"/>
    </source>
</evidence>
<dbReference type="CDD" id="cd12126">
    <property type="entry name" value="APC_beta"/>
    <property type="match status" value="1"/>
</dbReference>
<keyword evidence="6 17" id="KW-0602">Photosynthesis</keyword>
<evidence type="ECO:0000256" key="8">
    <source>
        <dbReference type="ARBA" id="ARBA00022640"/>
    </source>
</evidence>
<feature type="modified residue" description="N4-methylasparagine" evidence="16">
    <location>
        <position position="72"/>
    </location>
</feature>
<evidence type="ECO:0000256" key="7">
    <source>
        <dbReference type="ARBA" id="ARBA00022549"/>
    </source>
</evidence>
<evidence type="ECO:0000256" key="13">
    <source>
        <dbReference type="ARBA" id="ARBA00023136"/>
    </source>
</evidence>
<evidence type="ECO:0000256" key="3">
    <source>
        <dbReference type="ARBA" id="ARBA00022448"/>
    </source>
</evidence>
<dbReference type="GO" id="GO:0030089">
    <property type="term" value="C:phycobilisome"/>
    <property type="evidence" value="ECO:0007669"/>
    <property type="project" value="UniProtKB-KW"/>
</dbReference>
<name>A0A1G4NZT1_9FLOR</name>
<keyword evidence="7" id="KW-0042">Antenna complex</keyword>
<comment type="subcellular location">
    <subcellularLocation>
        <location evidence="1 17">Plastid</location>
        <location evidence="1 17">Chloroplast thylakoid membrane</location>
        <topology evidence="1 17">Peripheral membrane protein</topology>
        <orientation evidence="1 17">Stromal side</orientation>
    </subcellularLocation>
</comment>
<keyword evidence="11 17" id="KW-0157">Chromophore</keyword>
<dbReference type="InterPro" id="IPR006245">
    <property type="entry name" value="Allophycocyanin_b"/>
</dbReference>
<dbReference type="InterPro" id="IPR009050">
    <property type="entry name" value="Globin-like_sf"/>
</dbReference>
<evidence type="ECO:0000256" key="4">
    <source>
        <dbReference type="ARBA" id="ARBA00022481"/>
    </source>
</evidence>
<dbReference type="AlphaFoldDB" id="A0A1G4NZT1"/>
<reference evidence="18" key="1">
    <citation type="submission" date="2016-10" db="EMBL/GenBank/DDBJ databases">
        <title>Chloroplast genomes as a tool to resolve red algal phylogenies: a case study in the Nemaliales.</title>
        <authorList>
            <person name="Costa J.F."/>
            <person name="Lin S.M."/>
            <person name="Macaya E.C."/>
            <person name="Fernandez-Garcia C."/>
            <person name="Verbruggen H."/>
        </authorList>
    </citation>
    <scope>NUCLEOTIDE SEQUENCE</scope>
    <source>
        <strain evidence="18">J.0126</strain>
    </source>
</reference>
<dbReference type="Gene3D" id="1.10.490.20">
    <property type="entry name" value="Phycocyanins"/>
    <property type="match status" value="1"/>
</dbReference>
<comment type="similarity">
    <text evidence="2 17">Belongs to the phycobiliprotein family.</text>
</comment>
<feature type="binding site" evidence="15">
    <location>
        <position position="77"/>
    </location>
    <ligand>
        <name>(2R,3E)-phycocyanobilin</name>
        <dbReference type="ChEBI" id="CHEBI:85275"/>
        <label>2</label>
    </ligand>
</feature>
<keyword evidence="4" id="KW-0488">Methylation</keyword>
<accession>A0A1G4NZT1</accession>
<evidence type="ECO:0000256" key="2">
    <source>
        <dbReference type="ARBA" id="ARBA00008182"/>
    </source>
</evidence>
<dbReference type="EMBL" id="LT622877">
    <property type="protein sequence ID" value="SCW24170.1"/>
    <property type="molecule type" value="Genomic_DNA"/>
</dbReference>
<geneLocation type="chloroplast" evidence="18"/>
<evidence type="ECO:0000256" key="6">
    <source>
        <dbReference type="ARBA" id="ARBA00022531"/>
    </source>
</evidence>
<keyword evidence="3 17" id="KW-0813">Transport</keyword>
<evidence type="ECO:0000256" key="12">
    <source>
        <dbReference type="ARBA" id="ARBA00023078"/>
    </source>
</evidence>
<evidence type="ECO:0000256" key="1">
    <source>
        <dbReference type="ARBA" id="ARBA00004185"/>
    </source>
</evidence>
<evidence type="ECO:0000256" key="10">
    <source>
        <dbReference type="ARBA" id="ARBA00022982"/>
    </source>
</evidence>
<keyword evidence="10 17" id="KW-0249">Electron transport</keyword>
<sequence length="171" mass="19583">MQDAISSVVNKYDLAGRYLDNTALDELEIYFSTGLDRIRISEIINSQASNIIKEASAQLYDEQPELLRPGGNSYTTRRYAACLRDIEYYLRYSSYAIIAGDNNILDERVLDGLRETYNSLEVPIGPTIRSIQILQNIIIEIVKINNITLRNDKIIELPFQYLIKSLSEKNI</sequence>
<keyword evidence="13 17" id="KW-0472">Membrane</keyword>
<evidence type="ECO:0000256" key="11">
    <source>
        <dbReference type="ARBA" id="ARBA00022991"/>
    </source>
</evidence>
<protein>
    <submittedName>
        <fullName evidence="18">Allophycocyanin beta 18 subunit</fullName>
    </submittedName>
</protein>